<proteinExistence type="predicted"/>
<dbReference type="Proteomes" id="UP001143543">
    <property type="component" value="Unassembled WGS sequence"/>
</dbReference>
<accession>A0ABQ5MIR3</accession>
<name>A0ABQ5MIR3_9FLAO</name>
<comment type="caution">
    <text evidence="1">The sequence shown here is derived from an EMBL/GenBank/DDBJ whole genome shotgun (WGS) entry which is preliminary data.</text>
</comment>
<protein>
    <submittedName>
        <fullName evidence="1">Uncharacterized protein</fullName>
    </submittedName>
</protein>
<organism evidence="1 2">
    <name type="scientific">Neptunitalea lumnitzerae</name>
    <dbReference type="NCBI Taxonomy" id="2965509"/>
    <lineage>
        <taxon>Bacteria</taxon>
        <taxon>Pseudomonadati</taxon>
        <taxon>Bacteroidota</taxon>
        <taxon>Flavobacteriia</taxon>
        <taxon>Flavobacteriales</taxon>
        <taxon>Flavobacteriaceae</taxon>
        <taxon>Neptunitalea</taxon>
    </lineage>
</organism>
<evidence type="ECO:0000313" key="2">
    <source>
        <dbReference type="Proteomes" id="UP001143543"/>
    </source>
</evidence>
<sequence length="80" mass="9121">MVEITKILEKQSVSFDDLLACFEQVKENGDVAVIKFDGERVENQYTVFISFPQNENKSMIRADSDDLKDALSNVLKSYVN</sequence>
<dbReference type="RefSeq" id="WP_281764913.1">
    <property type="nucleotide sequence ID" value="NZ_BRVO01000002.1"/>
</dbReference>
<reference evidence="1" key="1">
    <citation type="submission" date="2022-07" db="EMBL/GenBank/DDBJ databases">
        <title>Taxonomy of Novel Oxalotrophic and Methylotrophic Bacteria.</title>
        <authorList>
            <person name="Sahin N."/>
            <person name="Tani A."/>
        </authorList>
    </citation>
    <scope>NUCLEOTIDE SEQUENCE</scope>
    <source>
        <strain evidence="1">Y10</strain>
    </source>
</reference>
<evidence type="ECO:0000313" key="1">
    <source>
        <dbReference type="EMBL" id="GLB49273.1"/>
    </source>
</evidence>
<keyword evidence="2" id="KW-1185">Reference proteome</keyword>
<dbReference type="EMBL" id="BRVO01000002">
    <property type="protein sequence ID" value="GLB49273.1"/>
    <property type="molecule type" value="Genomic_DNA"/>
</dbReference>
<gene>
    <name evidence="1" type="ORF">Y10_16410</name>
</gene>